<keyword evidence="2" id="KW-0479">Metal-binding</keyword>
<keyword evidence="3" id="KW-0378">Hydrolase</keyword>
<dbReference type="Pfam" id="PF07727">
    <property type="entry name" value="RVT_2"/>
    <property type="match status" value="1"/>
</dbReference>
<dbReference type="PANTHER" id="PTHR42648">
    <property type="entry name" value="TRANSPOSASE, PUTATIVE-RELATED"/>
    <property type="match status" value="1"/>
</dbReference>
<feature type="compositionally biased region" description="Polar residues" evidence="4">
    <location>
        <begin position="803"/>
        <end position="816"/>
    </location>
</feature>
<dbReference type="Pfam" id="PF25597">
    <property type="entry name" value="SH3_retrovirus"/>
    <property type="match status" value="1"/>
</dbReference>
<evidence type="ECO:0000313" key="6">
    <source>
        <dbReference type="EMBL" id="PNY01667.1"/>
    </source>
</evidence>
<dbReference type="GO" id="GO:0046872">
    <property type="term" value="F:metal ion binding"/>
    <property type="evidence" value="ECO:0007669"/>
    <property type="project" value="UniProtKB-KW"/>
</dbReference>
<evidence type="ECO:0000256" key="4">
    <source>
        <dbReference type="SAM" id="MobiDB-lite"/>
    </source>
</evidence>
<evidence type="ECO:0000256" key="3">
    <source>
        <dbReference type="ARBA" id="ARBA00022801"/>
    </source>
</evidence>
<dbReference type="InterPro" id="IPR012337">
    <property type="entry name" value="RNaseH-like_sf"/>
</dbReference>
<dbReference type="AlphaFoldDB" id="A0A2K3NF58"/>
<dbReference type="SUPFAM" id="SSF53098">
    <property type="entry name" value="Ribonuclease H-like"/>
    <property type="match status" value="1"/>
</dbReference>
<dbReference type="GO" id="GO:0015074">
    <property type="term" value="P:DNA integration"/>
    <property type="evidence" value="ECO:0007669"/>
    <property type="project" value="InterPro"/>
</dbReference>
<dbReference type="Pfam" id="PF14244">
    <property type="entry name" value="Retrotran_gag_3"/>
    <property type="match status" value="1"/>
</dbReference>
<organism evidence="6 7">
    <name type="scientific">Trifolium pratense</name>
    <name type="common">Red clover</name>
    <dbReference type="NCBI Taxonomy" id="57577"/>
    <lineage>
        <taxon>Eukaryota</taxon>
        <taxon>Viridiplantae</taxon>
        <taxon>Streptophyta</taxon>
        <taxon>Embryophyta</taxon>
        <taxon>Tracheophyta</taxon>
        <taxon>Spermatophyta</taxon>
        <taxon>Magnoliopsida</taxon>
        <taxon>eudicotyledons</taxon>
        <taxon>Gunneridae</taxon>
        <taxon>Pentapetalae</taxon>
        <taxon>rosids</taxon>
        <taxon>fabids</taxon>
        <taxon>Fabales</taxon>
        <taxon>Fabaceae</taxon>
        <taxon>Papilionoideae</taxon>
        <taxon>50 kb inversion clade</taxon>
        <taxon>NPAAA clade</taxon>
        <taxon>Hologalegina</taxon>
        <taxon>IRL clade</taxon>
        <taxon>Trifolieae</taxon>
        <taxon>Trifolium</taxon>
    </lineage>
</organism>
<feature type="non-terminal residue" evidence="6">
    <location>
        <position position="949"/>
    </location>
</feature>
<dbReference type="Gene3D" id="3.30.420.10">
    <property type="entry name" value="Ribonuclease H-like superfamily/Ribonuclease H"/>
    <property type="match status" value="1"/>
</dbReference>
<reference evidence="6 7" key="2">
    <citation type="journal article" date="2017" name="Front. Plant Sci.">
        <title>Gene Classification and Mining of Molecular Markers Useful in Red Clover (Trifolium pratense) Breeding.</title>
        <authorList>
            <person name="Istvanek J."/>
            <person name="Dluhosova J."/>
            <person name="Dluhos P."/>
            <person name="Patkova L."/>
            <person name="Nedelnik J."/>
            <person name="Repkova J."/>
        </authorList>
    </citation>
    <scope>NUCLEOTIDE SEQUENCE [LARGE SCALE GENOMIC DNA]</scope>
    <source>
        <strain evidence="7">cv. Tatra</strain>
        <tissue evidence="6">Young leaves</tissue>
    </source>
</reference>
<dbReference type="InterPro" id="IPR057670">
    <property type="entry name" value="SH3_retrovirus"/>
</dbReference>
<accession>A0A2K3NF58</accession>
<gene>
    <name evidence="6" type="ORF">L195_g024968</name>
</gene>
<dbReference type="InterPro" id="IPR001584">
    <property type="entry name" value="Integrase_cat-core"/>
</dbReference>
<feature type="compositionally biased region" description="Low complexity" evidence="4">
    <location>
        <begin position="823"/>
        <end position="833"/>
    </location>
</feature>
<dbReference type="GO" id="GO:0008233">
    <property type="term" value="F:peptidase activity"/>
    <property type="evidence" value="ECO:0007669"/>
    <property type="project" value="UniProtKB-KW"/>
</dbReference>
<dbReference type="Pfam" id="PF00665">
    <property type="entry name" value="rve"/>
    <property type="match status" value="1"/>
</dbReference>
<protein>
    <recommendedName>
        <fullName evidence="5">Integrase catalytic domain-containing protein</fullName>
    </recommendedName>
</protein>
<comment type="caution">
    <text evidence="6">The sequence shown here is derived from an EMBL/GenBank/DDBJ whole genome shotgun (WGS) entry which is preliminary data.</text>
</comment>
<dbReference type="PROSITE" id="PS50994">
    <property type="entry name" value="INTEGRASE"/>
    <property type="match status" value="1"/>
</dbReference>
<evidence type="ECO:0000313" key="7">
    <source>
        <dbReference type="Proteomes" id="UP000236291"/>
    </source>
</evidence>
<reference evidence="6 7" key="1">
    <citation type="journal article" date="2014" name="Am. J. Bot.">
        <title>Genome assembly and annotation for red clover (Trifolium pratense; Fabaceae).</title>
        <authorList>
            <person name="Istvanek J."/>
            <person name="Jaros M."/>
            <person name="Krenek A."/>
            <person name="Repkova J."/>
        </authorList>
    </citation>
    <scope>NUCLEOTIDE SEQUENCE [LARGE SCALE GENOMIC DNA]</scope>
    <source>
        <strain evidence="7">cv. Tatra</strain>
        <tissue evidence="6">Young leaves</tissue>
    </source>
</reference>
<name>A0A2K3NF58_TRIPR</name>
<dbReference type="PANTHER" id="PTHR42648:SF22">
    <property type="entry name" value="REVERSE TRANSCRIPTASE TY1_COPIA-TYPE DOMAIN-CONTAINING PROTEIN"/>
    <property type="match status" value="1"/>
</dbReference>
<dbReference type="EMBL" id="ASHM01020399">
    <property type="protein sequence ID" value="PNY01667.1"/>
    <property type="molecule type" value="Genomic_DNA"/>
</dbReference>
<feature type="domain" description="Integrase catalytic" evidence="5">
    <location>
        <begin position="449"/>
        <end position="630"/>
    </location>
</feature>
<dbReference type="InterPro" id="IPR013103">
    <property type="entry name" value="RVT_2"/>
</dbReference>
<proteinExistence type="predicted"/>
<dbReference type="InterPro" id="IPR039537">
    <property type="entry name" value="Retrotran_Ty1/copia-like"/>
</dbReference>
<sequence length="949" mass="106487">MVDSTDEKSSANSILEDLAAKMTEVLSKTQSTSQSHISDSSSVPINIKLDGSNYPLWSQVAEMYISGKDKLGYIDGTFPQPSATDPTFPKWRTGNAVVKGWLINSMDPSLVGNFIRFPTAKGVWDAIATTYFDGSDTSQVYDLRRKVTRMRQNGGSIEKYYNDLQGLWREIDFRRPNPMECPNDIQKLNSLVQEDRVYIFLDGLDDRLDNIRSDILQLKPFPTVEQAYAHVRREDTRQTVMASGIENITSAAVMATKGSKFGQLPTLVTEKHNSSLKSNGLSNGGKCTHCGNSRHTRDDCFKLHGYPEWWHELQAKKKRNITTLENGTGKAAVVTAESQLSLIPMTASSTSIKPGNCGQVLCSYNPQDASAWIIDSGATDHMTFDPMDFSHSTPPRRTCISNANGVAYPVTGAGTVPLSPSLSLSHTLLVPTLSNKLMSDVLSKKIIGRGTKRGGLYYLDDISKGAAHNMHHQSSRKEQEIWTTVSGHRWFVIFVDDCTRMTWLYLMKTKDEVFQIFQNFHVMIKNQFSAKIQVLRSDNGGEYINHRFKSYFQEHGLIHETSCSQTPQQNGIAERKNRHILETARALLLGTQVPTRYWDDAVTAAVYLLNRMPSKVLHFKTPLQVLSTYVQLPTVLMLQPRIFGCVAFVHLHKNQRTKLDPCAVKCLFLGYGLHKKGYKCFDPAANKTYITMDVTFLESESFFSSVVSNSSLQGESTSKELNWYLAAPLTCEKKQIGEHEIVVHDELPEMQQVNITEVESEDDPSNEKSSTSEIVSVNEEFIDQGSQSPPFSTVPDPLAENNLEVSSPTISSSTNAPERYVLPARNNRGRPPNRYSPDVEERRSKYPIANYVSTQHLSRPIQTFTKTLSSCHIPNNVEDALADHKWSQAIHEEMEALIPLFEGKKTVGCKWVFSIKYKADGSIDRYKARLVAKGFTQTYGIDYTETFSP</sequence>
<dbReference type="Pfam" id="PF22936">
    <property type="entry name" value="Pol_BBD"/>
    <property type="match status" value="1"/>
</dbReference>
<dbReference type="GO" id="GO:0003676">
    <property type="term" value="F:nucleic acid binding"/>
    <property type="evidence" value="ECO:0007669"/>
    <property type="project" value="InterPro"/>
</dbReference>
<dbReference type="InterPro" id="IPR054722">
    <property type="entry name" value="PolX-like_BBD"/>
</dbReference>
<evidence type="ECO:0000259" key="5">
    <source>
        <dbReference type="PROSITE" id="PS50994"/>
    </source>
</evidence>
<feature type="region of interest" description="Disordered" evidence="4">
    <location>
        <begin position="781"/>
        <end position="841"/>
    </location>
</feature>
<dbReference type="InterPro" id="IPR036397">
    <property type="entry name" value="RNaseH_sf"/>
</dbReference>
<dbReference type="Proteomes" id="UP000236291">
    <property type="component" value="Unassembled WGS sequence"/>
</dbReference>
<dbReference type="InterPro" id="IPR029472">
    <property type="entry name" value="Copia-like_N"/>
</dbReference>
<dbReference type="GO" id="GO:0006508">
    <property type="term" value="P:proteolysis"/>
    <property type="evidence" value="ECO:0007669"/>
    <property type="project" value="UniProtKB-KW"/>
</dbReference>
<keyword evidence="1" id="KW-0645">Protease</keyword>
<evidence type="ECO:0000256" key="2">
    <source>
        <dbReference type="ARBA" id="ARBA00022723"/>
    </source>
</evidence>
<evidence type="ECO:0000256" key="1">
    <source>
        <dbReference type="ARBA" id="ARBA00022670"/>
    </source>
</evidence>